<organism evidence="3">
    <name type="scientific">marine sediment metagenome</name>
    <dbReference type="NCBI Taxonomy" id="412755"/>
    <lineage>
        <taxon>unclassified sequences</taxon>
        <taxon>metagenomes</taxon>
        <taxon>ecological metagenomes</taxon>
    </lineage>
</organism>
<reference evidence="3" key="1">
    <citation type="journal article" date="2015" name="Nature">
        <title>Complex archaea that bridge the gap between prokaryotes and eukaryotes.</title>
        <authorList>
            <person name="Spang A."/>
            <person name="Saw J.H."/>
            <person name="Jorgensen S.L."/>
            <person name="Zaremba-Niedzwiedzka K."/>
            <person name="Martijn J."/>
            <person name="Lind A.E."/>
            <person name="van Eijk R."/>
            <person name="Schleper C."/>
            <person name="Guy L."/>
            <person name="Ettema T.J."/>
        </authorList>
    </citation>
    <scope>NUCLEOTIDE SEQUENCE</scope>
</reference>
<dbReference type="GO" id="GO:0044773">
    <property type="term" value="P:mitotic DNA damage checkpoint signaling"/>
    <property type="evidence" value="ECO:0007669"/>
    <property type="project" value="TreeGrafter"/>
</dbReference>
<feature type="transmembrane region" description="Helical" evidence="1">
    <location>
        <begin position="90"/>
        <end position="107"/>
    </location>
</feature>
<dbReference type="Gene3D" id="1.10.510.10">
    <property type="entry name" value="Transferase(Phosphotransferase) domain 1"/>
    <property type="match status" value="1"/>
</dbReference>
<gene>
    <name evidence="3" type="ORF">LCGC14_1814500</name>
</gene>
<dbReference type="PROSITE" id="PS50011">
    <property type="entry name" value="PROTEIN_KINASE_DOM"/>
    <property type="match status" value="1"/>
</dbReference>
<dbReference type="SUPFAM" id="SSF56112">
    <property type="entry name" value="Protein kinase-like (PK-like)"/>
    <property type="match status" value="1"/>
</dbReference>
<dbReference type="EMBL" id="LAZR01017680">
    <property type="protein sequence ID" value="KKL99428.1"/>
    <property type="molecule type" value="Genomic_DNA"/>
</dbReference>
<keyword evidence="1" id="KW-0812">Transmembrane</keyword>
<protein>
    <recommendedName>
        <fullName evidence="2">Protein kinase domain-containing protein</fullName>
    </recommendedName>
</protein>
<dbReference type="GO" id="GO:0004674">
    <property type="term" value="F:protein serine/threonine kinase activity"/>
    <property type="evidence" value="ECO:0007669"/>
    <property type="project" value="TreeGrafter"/>
</dbReference>
<dbReference type="PANTHER" id="PTHR44167:SF24">
    <property type="entry name" value="SERINE_THREONINE-PROTEIN KINASE CHK2"/>
    <property type="match status" value="1"/>
</dbReference>
<dbReference type="PANTHER" id="PTHR44167">
    <property type="entry name" value="OVARIAN-SPECIFIC SERINE/THREONINE-PROTEIN KINASE LOK-RELATED"/>
    <property type="match status" value="1"/>
</dbReference>
<accession>A0A0F9GKX5</accession>
<dbReference type="PROSITE" id="PS00108">
    <property type="entry name" value="PROTEIN_KINASE_ST"/>
    <property type="match status" value="1"/>
</dbReference>
<feature type="domain" description="Protein kinase" evidence="2">
    <location>
        <begin position="1"/>
        <end position="108"/>
    </location>
</feature>
<dbReference type="Pfam" id="PF00069">
    <property type="entry name" value="Pkinase"/>
    <property type="match status" value="1"/>
</dbReference>
<dbReference type="InterPro" id="IPR008271">
    <property type="entry name" value="Ser/Thr_kinase_AS"/>
</dbReference>
<sequence length="108" mass="12290">MPFSSIDIIRFMSQMVNGLYYLHQHGIAHRDLKSDNILVRLDTWDLTKSSSSRNLRSDSKIESLAITDFGVSKIVNEFHPQASTIVGTPAYMVCLFLVYCVFSNLLLF</sequence>
<evidence type="ECO:0000256" key="1">
    <source>
        <dbReference type="SAM" id="Phobius"/>
    </source>
</evidence>
<dbReference type="AlphaFoldDB" id="A0A0F9GKX5"/>
<evidence type="ECO:0000313" key="3">
    <source>
        <dbReference type="EMBL" id="KKL99428.1"/>
    </source>
</evidence>
<dbReference type="InterPro" id="IPR000719">
    <property type="entry name" value="Prot_kinase_dom"/>
</dbReference>
<dbReference type="GO" id="GO:0005524">
    <property type="term" value="F:ATP binding"/>
    <property type="evidence" value="ECO:0007669"/>
    <property type="project" value="InterPro"/>
</dbReference>
<keyword evidence="1" id="KW-1133">Transmembrane helix</keyword>
<dbReference type="GO" id="GO:0005737">
    <property type="term" value="C:cytoplasm"/>
    <property type="evidence" value="ECO:0007669"/>
    <property type="project" value="TreeGrafter"/>
</dbReference>
<dbReference type="GO" id="GO:0005634">
    <property type="term" value="C:nucleus"/>
    <property type="evidence" value="ECO:0007669"/>
    <property type="project" value="TreeGrafter"/>
</dbReference>
<name>A0A0F9GKX5_9ZZZZ</name>
<comment type="caution">
    <text evidence="3">The sequence shown here is derived from an EMBL/GenBank/DDBJ whole genome shotgun (WGS) entry which is preliminary data.</text>
</comment>
<keyword evidence="1" id="KW-0472">Membrane</keyword>
<evidence type="ECO:0000259" key="2">
    <source>
        <dbReference type="PROSITE" id="PS50011"/>
    </source>
</evidence>
<proteinExistence type="predicted"/>
<dbReference type="InterPro" id="IPR011009">
    <property type="entry name" value="Kinase-like_dom_sf"/>
</dbReference>